<dbReference type="AlphaFoldDB" id="A0A6A7A0M8"/>
<sequence length="58" mass="6617">MATSFLDLPAEIRFEIYHIINGSNDSPMSSFKGLYLSCKQTKGEMDIECTQQIRRSIT</sequence>
<gene>
    <name evidence="1" type="ORF">CC86DRAFT_291469</name>
</gene>
<name>A0A6A7A0M8_9PLEO</name>
<protein>
    <submittedName>
        <fullName evidence="1">Uncharacterized protein</fullName>
    </submittedName>
</protein>
<dbReference type="Proteomes" id="UP000799424">
    <property type="component" value="Unassembled WGS sequence"/>
</dbReference>
<accession>A0A6A7A0M8</accession>
<feature type="non-terminal residue" evidence="1">
    <location>
        <position position="58"/>
    </location>
</feature>
<reference evidence="1" key="1">
    <citation type="journal article" date="2020" name="Stud. Mycol.">
        <title>101 Dothideomycetes genomes: a test case for predicting lifestyles and emergence of pathogens.</title>
        <authorList>
            <person name="Haridas S."/>
            <person name="Albert R."/>
            <person name="Binder M."/>
            <person name="Bloem J."/>
            <person name="Labutti K."/>
            <person name="Salamov A."/>
            <person name="Andreopoulos B."/>
            <person name="Baker S."/>
            <person name="Barry K."/>
            <person name="Bills G."/>
            <person name="Bluhm B."/>
            <person name="Cannon C."/>
            <person name="Castanera R."/>
            <person name="Culley D."/>
            <person name="Daum C."/>
            <person name="Ezra D."/>
            <person name="Gonzalez J."/>
            <person name="Henrissat B."/>
            <person name="Kuo A."/>
            <person name="Liang C."/>
            <person name="Lipzen A."/>
            <person name="Lutzoni F."/>
            <person name="Magnuson J."/>
            <person name="Mondo S."/>
            <person name="Nolan M."/>
            <person name="Ohm R."/>
            <person name="Pangilinan J."/>
            <person name="Park H.-J."/>
            <person name="Ramirez L."/>
            <person name="Alfaro M."/>
            <person name="Sun H."/>
            <person name="Tritt A."/>
            <person name="Yoshinaga Y."/>
            <person name="Zwiers L.-H."/>
            <person name="Turgeon B."/>
            <person name="Goodwin S."/>
            <person name="Spatafora J."/>
            <person name="Crous P."/>
            <person name="Grigoriev I."/>
        </authorList>
    </citation>
    <scope>NUCLEOTIDE SEQUENCE</scope>
    <source>
        <strain evidence="1">CBS 113818</strain>
    </source>
</reference>
<dbReference type="EMBL" id="MU006225">
    <property type="protein sequence ID" value="KAF2826882.1"/>
    <property type="molecule type" value="Genomic_DNA"/>
</dbReference>
<organism evidence="1 2">
    <name type="scientific">Ophiobolus disseminans</name>
    <dbReference type="NCBI Taxonomy" id="1469910"/>
    <lineage>
        <taxon>Eukaryota</taxon>
        <taxon>Fungi</taxon>
        <taxon>Dikarya</taxon>
        <taxon>Ascomycota</taxon>
        <taxon>Pezizomycotina</taxon>
        <taxon>Dothideomycetes</taxon>
        <taxon>Pleosporomycetidae</taxon>
        <taxon>Pleosporales</taxon>
        <taxon>Pleosporineae</taxon>
        <taxon>Phaeosphaeriaceae</taxon>
        <taxon>Ophiobolus</taxon>
    </lineage>
</organism>
<proteinExistence type="predicted"/>
<evidence type="ECO:0000313" key="2">
    <source>
        <dbReference type="Proteomes" id="UP000799424"/>
    </source>
</evidence>
<evidence type="ECO:0000313" key="1">
    <source>
        <dbReference type="EMBL" id="KAF2826882.1"/>
    </source>
</evidence>
<keyword evidence="2" id="KW-1185">Reference proteome</keyword>
<dbReference type="OrthoDB" id="3800181at2759"/>